<dbReference type="NCBIfam" id="TIGR01853">
    <property type="entry name" value="lipid_A_lpxD"/>
    <property type="match status" value="1"/>
</dbReference>
<dbReference type="InterPro" id="IPR018357">
    <property type="entry name" value="Hexapep_transf_CS"/>
</dbReference>
<evidence type="ECO:0000256" key="5">
    <source>
        <dbReference type="ARBA" id="ARBA00023098"/>
    </source>
</evidence>
<feature type="active site" description="Proton acceptor" evidence="7">
    <location>
        <position position="237"/>
    </location>
</feature>
<keyword evidence="3 7" id="KW-0808">Transferase</keyword>
<dbReference type="InterPro" id="IPR020573">
    <property type="entry name" value="UDP_GlcNAc_AcTrfase_non-rep"/>
</dbReference>
<comment type="catalytic activity">
    <reaction evidence="7">
        <text>a UDP-3-O-[(3R)-3-hydroxyacyl]-alpha-D-glucosamine + a (3R)-hydroxyacyl-[ACP] = a UDP-2-N,3-O-bis[(3R)-3-hydroxyacyl]-alpha-D-glucosamine + holo-[ACP] + H(+)</text>
        <dbReference type="Rhea" id="RHEA:53836"/>
        <dbReference type="Rhea" id="RHEA-COMP:9685"/>
        <dbReference type="Rhea" id="RHEA-COMP:9945"/>
        <dbReference type="ChEBI" id="CHEBI:15378"/>
        <dbReference type="ChEBI" id="CHEBI:64479"/>
        <dbReference type="ChEBI" id="CHEBI:78827"/>
        <dbReference type="ChEBI" id="CHEBI:137740"/>
        <dbReference type="ChEBI" id="CHEBI:137748"/>
        <dbReference type="EC" id="2.3.1.191"/>
    </reaction>
</comment>
<reference evidence="9 10" key="1">
    <citation type="submission" date="2019-03" db="EMBL/GenBank/DDBJ databases">
        <title>Genomic Encyclopedia of Type Strains, Phase IV (KMG-IV): sequencing the most valuable type-strain genomes for metagenomic binning, comparative biology and taxonomic classification.</title>
        <authorList>
            <person name="Goeker M."/>
        </authorList>
    </citation>
    <scope>NUCLEOTIDE SEQUENCE [LARGE SCALE GENOMIC DNA]</scope>
    <source>
        <strain evidence="9 10">DSM 23344</strain>
    </source>
</reference>
<evidence type="ECO:0000256" key="7">
    <source>
        <dbReference type="HAMAP-Rule" id="MF_00523"/>
    </source>
</evidence>
<gene>
    <name evidence="7" type="primary">lpxD</name>
    <name evidence="9" type="ORF">EV688_106106</name>
</gene>
<name>A0A4R2L9J6_9GAMM</name>
<dbReference type="NCBIfam" id="NF002060">
    <property type="entry name" value="PRK00892.1"/>
    <property type="match status" value="1"/>
</dbReference>
<keyword evidence="1 7" id="KW-0444">Lipid biosynthesis</keyword>
<evidence type="ECO:0000256" key="4">
    <source>
        <dbReference type="ARBA" id="ARBA00022737"/>
    </source>
</evidence>
<dbReference type="Pfam" id="PF04613">
    <property type="entry name" value="LpxD"/>
    <property type="match status" value="1"/>
</dbReference>
<evidence type="ECO:0000256" key="3">
    <source>
        <dbReference type="ARBA" id="ARBA00022679"/>
    </source>
</evidence>
<dbReference type="GO" id="GO:0016410">
    <property type="term" value="F:N-acyltransferase activity"/>
    <property type="evidence" value="ECO:0007669"/>
    <property type="project" value="InterPro"/>
</dbReference>
<dbReference type="GO" id="GO:0016020">
    <property type="term" value="C:membrane"/>
    <property type="evidence" value="ECO:0007669"/>
    <property type="project" value="GOC"/>
</dbReference>
<evidence type="ECO:0000313" key="9">
    <source>
        <dbReference type="EMBL" id="TCO75915.1"/>
    </source>
</evidence>
<dbReference type="OrthoDB" id="9784739at2"/>
<dbReference type="Proteomes" id="UP000294980">
    <property type="component" value="Unassembled WGS sequence"/>
</dbReference>
<accession>A0A4R2L9J6</accession>
<comment type="subunit">
    <text evidence="7">Homotrimer.</text>
</comment>
<dbReference type="Gene3D" id="1.20.5.170">
    <property type="match status" value="1"/>
</dbReference>
<dbReference type="InterPro" id="IPR001451">
    <property type="entry name" value="Hexapep"/>
</dbReference>
<evidence type="ECO:0000259" key="8">
    <source>
        <dbReference type="Pfam" id="PF04613"/>
    </source>
</evidence>
<evidence type="ECO:0000313" key="10">
    <source>
        <dbReference type="Proteomes" id="UP000294980"/>
    </source>
</evidence>
<feature type="domain" description="UDP-3-O-[3-hydroxymyristoyl] glucosamine N-acyltransferase non-repeat region" evidence="8">
    <location>
        <begin position="22"/>
        <end position="87"/>
    </location>
</feature>
<sequence>MLTLGEVAARLDLELVGDPAAPIAGLASLASATDQDLTFITSRQRLAALGSTAAAAVILKPEWRRDCPVACLLTADPYLAYARASRLFDRQLTPDYRVHPTAIIAAGVHLGASVAIGPGVVIESGVVIADEVVIDAGVFIGANTRIGTRTHLYPNVVLYHGVRIGDDCRIHAGAVIGADGFGYAPGPGGWEKIAQLGGVQLGHRVEVGACSTIDRGALDDTVIDDGVIIDNQVQIAHNCRVGKNTAIAGCVGIAGSTTIGENCTLAGAVGVSGHLDICDNVHLTGQARVTRSIHAPGTYSSGTTLAPTREWARNAVRFTQLDTLERRLAALENAVSATTDKE</sequence>
<comment type="function">
    <text evidence="7">Catalyzes the N-acylation of UDP-3-O-acylglucosamine using 3-hydroxyacyl-ACP as the acyl donor. Is involved in the biosynthesis of lipid A, a phosphorylated glycolipid that anchors the lipopolysaccharide to the outer membrane of the cell.</text>
</comment>
<dbReference type="Gene3D" id="3.40.1390.10">
    <property type="entry name" value="MurE/MurF, N-terminal domain"/>
    <property type="match status" value="1"/>
</dbReference>
<dbReference type="CDD" id="cd03352">
    <property type="entry name" value="LbH_LpxD"/>
    <property type="match status" value="1"/>
</dbReference>
<comment type="caution">
    <text evidence="9">The sequence shown here is derived from an EMBL/GenBank/DDBJ whole genome shotgun (WGS) entry which is preliminary data.</text>
</comment>
<dbReference type="EMBL" id="SLWX01000006">
    <property type="protein sequence ID" value="TCO75915.1"/>
    <property type="molecule type" value="Genomic_DNA"/>
</dbReference>
<dbReference type="PANTHER" id="PTHR43378:SF2">
    <property type="entry name" value="UDP-3-O-ACYLGLUCOSAMINE N-ACYLTRANSFERASE 1, MITOCHONDRIAL-RELATED"/>
    <property type="match status" value="1"/>
</dbReference>
<dbReference type="InterPro" id="IPR011004">
    <property type="entry name" value="Trimer_LpxA-like_sf"/>
</dbReference>
<dbReference type="GO" id="GO:0103118">
    <property type="term" value="F:UDP-3-O-[(3R)-3-hydroxyacyl]-glucosamine N-acyltransferase activity"/>
    <property type="evidence" value="ECO:0007669"/>
    <property type="project" value="UniProtKB-EC"/>
</dbReference>
<keyword evidence="2 7" id="KW-0441">Lipid A biosynthesis</keyword>
<dbReference type="HAMAP" id="MF_00523">
    <property type="entry name" value="LpxD"/>
    <property type="match status" value="1"/>
</dbReference>
<evidence type="ECO:0000256" key="2">
    <source>
        <dbReference type="ARBA" id="ARBA00022556"/>
    </source>
</evidence>
<comment type="similarity">
    <text evidence="7">Belongs to the transferase hexapeptide repeat family. LpxD subfamily.</text>
</comment>
<keyword evidence="6 7" id="KW-0012">Acyltransferase</keyword>
<dbReference type="Gene3D" id="2.160.10.10">
    <property type="entry name" value="Hexapeptide repeat proteins"/>
    <property type="match status" value="1"/>
</dbReference>
<organism evidence="9 10">
    <name type="scientific">Chromatocurvus halotolerans</name>
    <dbReference type="NCBI Taxonomy" id="1132028"/>
    <lineage>
        <taxon>Bacteria</taxon>
        <taxon>Pseudomonadati</taxon>
        <taxon>Pseudomonadota</taxon>
        <taxon>Gammaproteobacteria</taxon>
        <taxon>Cellvibrionales</taxon>
        <taxon>Halieaceae</taxon>
        <taxon>Chromatocurvus</taxon>
    </lineage>
</organism>
<comment type="pathway">
    <text evidence="7">Bacterial outer membrane biogenesis; LPS lipid A biosynthesis.</text>
</comment>
<dbReference type="UniPathway" id="UPA00973"/>
<dbReference type="PANTHER" id="PTHR43378">
    <property type="entry name" value="UDP-3-O-ACYLGLUCOSAMINE N-ACYLTRANSFERASE"/>
    <property type="match status" value="1"/>
</dbReference>
<dbReference type="EC" id="2.3.1.191" evidence="7"/>
<keyword evidence="4 7" id="KW-0677">Repeat</keyword>
<dbReference type="RefSeq" id="WP_117315923.1">
    <property type="nucleotide sequence ID" value="NZ_QQSW01000005.1"/>
</dbReference>
<dbReference type="Pfam" id="PF00132">
    <property type="entry name" value="Hexapep"/>
    <property type="match status" value="1"/>
</dbReference>
<protein>
    <recommendedName>
        <fullName evidence="7">UDP-3-O-acylglucosamine N-acyltransferase</fullName>
        <ecNumber evidence="7">2.3.1.191</ecNumber>
    </recommendedName>
</protein>
<evidence type="ECO:0000256" key="1">
    <source>
        <dbReference type="ARBA" id="ARBA00022516"/>
    </source>
</evidence>
<keyword evidence="10" id="KW-1185">Reference proteome</keyword>
<dbReference type="PROSITE" id="PS00101">
    <property type="entry name" value="HEXAPEP_TRANSFERASES"/>
    <property type="match status" value="2"/>
</dbReference>
<keyword evidence="5 7" id="KW-0443">Lipid metabolism</keyword>
<proteinExistence type="inferred from homology"/>
<evidence type="ECO:0000256" key="6">
    <source>
        <dbReference type="ARBA" id="ARBA00023315"/>
    </source>
</evidence>
<dbReference type="InterPro" id="IPR007691">
    <property type="entry name" value="LpxD"/>
</dbReference>
<dbReference type="SUPFAM" id="SSF51161">
    <property type="entry name" value="Trimeric LpxA-like enzymes"/>
    <property type="match status" value="1"/>
</dbReference>
<dbReference type="GO" id="GO:0009245">
    <property type="term" value="P:lipid A biosynthetic process"/>
    <property type="evidence" value="ECO:0007669"/>
    <property type="project" value="UniProtKB-UniRule"/>
</dbReference>
<dbReference type="AlphaFoldDB" id="A0A4R2L9J6"/>